<keyword evidence="1" id="KW-0805">Transcription regulation</keyword>
<proteinExistence type="predicted"/>
<dbReference type="PRINTS" id="PR00035">
    <property type="entry name" value="HTHGNTR"/>
</dbReference>
<organism evidence="5 6">
    <name type="scientific">Ahrensia kielensis</name>
    <dbReference type="NCBI Taxonomy" id="76980"/>
    <lineage>
        <taxon>Bacteria</taxon>
        <taxon>Pseudomonadati</taxon>
        <taxon>Pseudomonadota</taxon>
        <taxon>Alphaproteobacteria</taxon>
        <taxon>Hyphomicrobiales</taxon>
        <taxon>Ahrensiaceae</taxon>
        <taxon>Ahrensia</taxon>
    </lineage>
</organism>
<dbReference type="SUPFAM" id="SSF46785">
    <property type="entry name" value="Winged helix' DNA-binding domain"/>
    <property type="match status" value="1"/>
</dbReference>
<dbReference type="PANTHER" id="PTHR43537">
    <property type="entry name" value="TRANSCRIPTIONAL REGULATOR, GNTR FAMILY"/>
    <property type="match status" value="1"/>
</dbReference>
<reference evidence="5 6" key="1">
    <citation type="submission" date="2024-03" db="EMBL/GenBank/DDBJ databases">
        <title>Community enrichment and isolation of bacterial strains for fucoidan degradation.</title>
        <authorList>
            <person name="Sichert A."/>
        </authorList>
    </citation>
    <scope>NUCLEOTIDE SEQUENCE [LARGE SCALE GENOMIC DNA]</scope>
    <source>
        <strain evidence="5 6">AS62</strain>
    </source>
</reference>
<dbReference type="Proteomes" id="UP001477870">
    <property type="component" value="Unassembled WGS sequence"/>
</dbReference>
<evidence type="ECO:0000256" key="3">
    <source>
        <dbReference type="ARBA" id="ARBA00023163"/>
    </source>
</evidence>
<name>A0ABU9T368_9HYPH</name>
<accession>A0ABU9T368</accession>
<dbReference type="InterPro" id="IPR011711">
    <property type="entry name" value="GntR_C"/>
</dbReference>
<dbReference type="RefSeq" id="WP_026317278.1">
    <property type="nucleotide sequence ID" value="NZ_JBBMQO010000001.1"/>
</dbReference>
<sequence length="219" mass="24839">MTTRRANIIADAIEQEILTRKLADGDRLDEHRLAERFDVSRTPIREALQLLQASGLVEHHPRRGVFVRQPGPIQLLEMFEVMAGLESMCGRLAASRISDAGIEELQKQNTICREAVATQDADMYFAANERFHHTIYAHCGNNFLELETLQLYRRLKPFRRQQLHLRGRLQQSLDEHEGIVEALSKGQTDKAASALLQHVAVQGEKFHRLLALSAIKAAE</sequence>
<evidence type="ECO:0000313" key="5">
    <source>
        <dbReference type="EMBL" id="MEM5500204.1"/>
    </source>
</evidence>
<comment type="caution">
    <text evidence="5">The sequence shown here is derived from an EMBL/GenBank/DDBJ whole genome shotgun (WGS) entry which is preliminary data.</text>
</comment>
<keyword evidence="6" id="KW-1185">Reference proteome</keyword>
<evidence type="ECO:0000256" key="1">
    <source>
        <dbReference type="ARBA" id="ARBA00023015"/>
    </source>
</evidence>
<gene>
    <name evidence="5" type="ORF">WNY59_01235</name>
</gene>
<dbReference type="PROSITE" id="PS50949">
    <property type="entry name" value="HTH_GNTR"/>
    <property type="match status" value="1"/>
</dbReference>
<dbReference type="SMART" id="SM00895">
    <property type="entry name" value="FCD"/>
    <property type="match status" value="1"/>
</dbReference>
<dbReference type="Gene3D" id="1.10.10.10">
    <property type="entry name" value="Winged helix-like DNA-binding domain superfamily/Winged helix DNA-binding domain"/>
    <property type="match status" value="1"/>
</dbReference>
<dbReference type="SMART" id="SM00345">
    <property type="entry name" value="HTH_GNTR"/>
    <property type="match status" value="1"/>
</dbReference>
<keyword evidence="2" id="KW-0238">DNA-binding</keyword>
<dbReference type="PANTHER" id="PTHR43537:SF49">
    <property type="entry name" value="TRANSCRIPTIONAL REGULATORY PROTEIN"/>
    <property type="match status" value="1"/>
</dbReference>
<feature type="domain" description="HTH gntR-type" evidence="4">
    <location>
        <begin position="3"/>
        <end position="70"/>
    </location>
</feature>
<dbReference type="Pfam" id="PF07729">
    <property type="entry name" value="FCD"/>
    <property type="match status" value="1"/>
</dbReference>
<dbReference type="CDD" id="cd07377">
    <property type="entry name" value="WHTH_GntR"/>
    <property type="match status" value="1"/>
</dbReference>
<protein>
    <submittedName>
        <fullName evidence="5">GntR family transcriptional regulator</fullName>
    </submittedName>
</protein>
<dbReference type="InterPro" id="IPR008920">
    <property type="entry name" value="TF_FadR/GntR_C"/>
</dbReference>
<dbReference type="InterPro" id="IPR036390">
    <property type="entry name" value="WH_DNA-bd_sf"/>
</dbReference>
<dbReference type="Gene3D" id="1.20.120.530">
    <property type="entry name" value="GntR ligand-binding domain-like"/>
    <property type="match status" value="1"/>
</dbReference>
<dbReference type="InterPro" id="IPR000524">
    <property type="entry name" value="Tscrpt_reg_HTH_GntR"/>
</dbReference>
<dbReference type="Pfam" id="PF00392">
    <property type="entry name" value="GntR"/>
    <property type="match status" value="1"/>
</dbReference>
<evidence type="ECO:0000259" key="4">
    <source>
        <dbReference type="PROSITE" id="PS50949"/>
    </source>
</evidence>
<dbReference type="SUPFAM" id="SSF48008">
    <property type="entry name" value="GntR ligand-binding domain-like"/>
    <property type="match status" value="1"/>
</dbReference>
<keyword evidence="3" id="KW-0804">Transcription</keyword>
<dbReference type="EMBL" id="JBBMQO010000001">
    <property type="protein sequence ID" value="MEM5500204.1"/>
    <property type="molecule type" value="Genomic_DNA"/>
</dbReference>
<evidence type="ECO:0000313" key="6">
    <source>
        <dbReference type="Proteomes" id="UP001477870"/>
    </source>
</evidence>
<dbReference type="InterPro" id="IPR036388">
    <property type="entry name" value="WH-like_DNA-bd_sf"/>
</dbReference>
<evidence type="ECO:0000256" key="2">
    <source>
        <dbReference type="ARBA" id="ARBA00023125"/>
    </source>
</evidence>